<evidence type="ECO:0000256" key="1">
    <source>
        <dbReference type="SAM" id="MobiDB-lite"/>
    </source>
</evidence>
<evidence type="ECO:0000313" key="3">
    <source>
        <dbReference type="EMBL" id="QAY71793.1"/>
    </source>
</evidence>
<dbReference type="AlphaFoldDB" id="A0A4P6FA25"/>
<sequence>MEAEFHTVPTGWLEKNGQAVSRTTYPELFAIYGTTYGAGDGSSTFNLPNAGGRSSVGLDTSQTEFNTVGKTGGAKTHTLNSTEIPGHTHAINHDHGAVTTSTEGSHQHGQVVVAGNPAVINTRWNYVGEGWGATYAQPGVLTDPAGSHSHTVDLPNFTGASGSTGGGAAHNNLPPYMVRRLCVRALPLLP</sequence>
<gene>
    <name evidence="3" type="ORF">ET471_07985</name>
</gene>
<name>A0A4P6FA25_9MICO</name>
<evidence type="ECO:0000313" key="4">
    <source>
        <dbReference type="Proteomes" id="UP000292118"/>
    </source>
</evidence>
<protein>
    <recommendedName>
        <fullName evidence="2">Phage tail collar domain-containing protein</fullName>
    </recommendedName>
</protein>
<proteinExistence type="predicted"/>
<organism evidence="3 4">
    <name type="scientific">Xylanimonas protaetiae</name>
    <dbReference type="NCBI Taxonomy" id="2509457"/>
    <lineage>
        <taxon>Bacteria</taxon>
        <taxon>Bacillati</taxon>
        <taxon>Actinomycetota</taxon>
        <taxon>Actinomycetes</taxon>
        <taxon>Micrococcales</taxon>
        <taxon>Promicromonosporaceae</taxon>
        <taxon>Xylanimonas</taxon>
    </lineage>
</organism>
<feature type="region of interest" description="Disordered" evidence="1">
    <location>
        <begin position="146"/>
        <end position="167"/>
    </location>
</feature>
<feature type="domain" description="Phage tail collar" evidence="2">
    <location>
        <begin position="5"/>
        <end position="53"/>
    </location>
</feature>
<dbReference type="SUPFAM" id="SSF88874">
    <property type="entry name" value="Receptor-binding domain of short tail fibre protein gp12"/>
    <property type="match status" value="1"/>
</dbReference>
<dbReference type="Proteomes" id="UP000292118">
    <property type="component" value="Chromosome"/>
</dbReference>
<dbReference type="InterPro" id="IPR037053">
    <property type="entry name" value="Phage_tail_collar_dom_sf"/>
</dbReference>
<keyword evidence="4" id="KW-1185">Reference proteome</keyword>
<evidence type="ECO:0000259" key="2">
    <source>
        <dbReference type="Pfam" id="PF07484"/>
    </source>
</evidence>
<dbReference type="Gene3D" id="3.90.1340.10">
    <property type="entry name" value="Phage tail collar domain"/>
    <property type="match status" value="1"/>
</dbReference>
<dbReference type="InterPro" id="IPR011083">
    <property type="entry name" value="Phage_tail_collar_dom"/>
</dbReference>
<dbReference type="Pfam" id="PF07484">
    <property type="entry name" value="Collar"/>
    <property type="match status" value="1"/>
</dbReference>
<dbReference type="EMBL" id="CP035493">
    <property type="protein sequence ID" value="QAY71793.1"/>
    <property type="molecule type" value="Genomic_DNA"/>
</dbReference>
<dbReference type="OrthoDB" id="9810174at2"/>
<dbReference type="KEGG" id="xya:ET471_07985"/>
<reference evidence="3 4" key="1">
    <citation type="submission" date="2019-01" db="EMBL/GenBank/DDBJ databases">
        <title>Genome sequencing of strain FW10M-9.</title>
        <authorList>
            <person name="Heo J."/>
            <person name="Kim S.-J."/>
            <person name="Kim J.-S."/>
            <person name="Hong S.-B."/>
            <person name="Kwon S.-W."/>
        </authorList>
    </citation>
    <scope>NUCLEOTIDE SEQUENCE [LARGE SCALE GENOMIC DNA]</scope>
    <source>
        <strain evidence="3 4">FW10M-9</strain>
    </source>
</reference>
<accession>A0A4P6FA25</accession>